<reference evidence="3 4" key="1">
    <citation type="submission" date="2019-01" db="EMBL/GenBank/DDBJ databases">
        <title>Egibacter rhizosphaerae EGI 80759T.</title>
        <authorList>
            <person name="Chen D.-D."/>
            <person name="Tian Y."/>
            <person name="Jiao J.-Y."/>
            <person name="Zhang X.-T."/>
            <person name="Zhang Y.-G."/>
            <person name="Zhang Y."/>
            <person name="Xiao M."/>
            <person name="Shu W.-S."/>
            <person name="Li W.-J."/>
        </authorList>
    </citation>
    <scope>NUCLEOTIDE SEQUENCE [LARGE SCALE GENOMIC DNA]</scope>
    <source>
        <strain evidence="3 4">EGI 80759</strain>
    </source>
</reference>
<proteinExistence type="predicted"/>
<dbReference type="Gene3D" id="3.20.20.140">
    <property type="entry name" value="Metal-dependent hydrolases"/>
    <property type="match status" value="1"/>
</dbReference>
<sequence>MGVTVRTGTFTPADRRAQPHRYVTVPVEADAAALSVTLDHDRSAGVLDLGVFDPSGEFRGYSGGARDRFVITEDQATPGYVPGPLPAGEWHVFLRLHRVADGGLPWEVRVSTEPARPDPLPPPPRPGARPQLTRPPAPGGARWTPGDLHAHTLHSDGTQTIDQLAVQARGLGLEFLAVTDHNTVSHHPHLAAAGARADVTLLPGQEVTADTGHANVFGDVGWIDFREPSAVWARLARASGGLFSINHPIAGDCAWREPLPGEVTHVEAWHGLWDGLDPRPLDWWRQVGGVPIGGTDVHDAARGDLPGHPTTWVCTSAEQPDVLSAIAAGHVALSAASSAPLLVRCEERLVAVNAGGTRCVTGEALLAKGPDAPGRGVTDDPADLGPAAGWHVLLDGSGRVRALTP</sequence>
<dbReference type="PANTHER" id="PTHR42924:SF3">
    <property type="entry name" value="POLYMERASE_HISTIDINOL PHOSPHATASE N-TERMINAL DOMAIN-CONTAINING PROTEIN"/>
    <property type="match status" value="1"/>
</dbReference>
<dbReference type="RefSeq" id="WP_131155924.1">
    <property type="nucleotide sequence ID" value="NZ_CP036402.1"/>
</dbReference>
<evidence type="ECO:0000259" key="2">
    <source>
        <dbReference type="SMART" id="SM00481"/>
    </source>
</evidence>
<evidence type="ECO:0000256" key="1">
    <source>
        <dbReference type="SAM" id="MobiDB-lite"/>
    </source>
</evidence>
<dbReference type="EMBL" id="CP036402">
    <property type="protein sequence ID" value="QBI20931.1"/>
    <property type="molecule type" value="Genomic_DNA"/>
</dbReference>
<dbReference type="KEGG" id="erz:ER308_16020"/>
<dbReference type="SMART" id="SM00481">
    <property type="entry name" value="POLIIIAc"/>
    <property type="match status" value="1"/>
</dbReference>
<protein>
    <submittedName>
        <fullName evidence="3">PHP domain-containing protein</fullName>
    </submittedName>
</protein>
<dbReference type="GO" id="GO:0035312">
    <property type="term" value="F:5'-3' DNA exonuclease activity"/>
    <property type="evidence" value="ECO:0007669"/>
    <property type="project" value="TreeGrafter"/>
</dbReference>
<feature type="compositionally biased region" description="Pro residues" evidence="1">
    <location>
        <begin position="117"/>
        <end position="138"/>
    </location>
</feature>
<organism evidence="3 4">
    <name type="scientific">Egibacter rhizosphaerae</name>
    <dbReference type="NCBI Taxonomy" id="1670831"/>
    <lineage>
        <taxon>Bacteria</taxon>
        <taxon>Bacillati</taxon>
        <taxon>Actinomycetota</taxon>
        <taxon>Nitriliruptoria</taxon>
        <taxon>Egibacterales</taxon>
        <taxon>Egibacteraceae</taxon>
        <taxon>Egibacter</taxon>
    </lineage>
</organism>
<feature type="domain" description="Polymerase/histidinol phosphatase N-terminal" evidence="2">
    <location>
        <begin position="146"/>
        <end position="211"/>
    </location>
</feature>
<name>A0A411YIF7_9ACTN</name>
<gene>
    <name evidence="3" type="ORF">ER308_16020</name>
</gene>
<keyword evidence="4" id="KW-1185">Reference proteome</keyword>
<dbReference type="InterPro" id="IPR052018">
    <property type="entry name" value="PHP_domain"/>
</dbReference>
<dbReference type="NCBIfam" id="NF038032">
    <property type="entry name" value="CehA_McbA_metalo"/>
    <property type="match status" value="1"/>
</dbReference>
<dbReference type="Proteomes" id="UP000291469">
    <property type="component" value="Chromosome"/>
</dbReference>
<evidence type="ECO:0000313" key="4">
    <source>
        <dbReference type="Proteomes" id="UP000291469"/>
    </source>
</evidence>
<dbReference type="InterPro" id="IPR003141">
    <property type="entry name" value="Pol/His_phosphatase_N"/>
</dbReference>
<dbReference type="PANTHER" id="PTHR42924">
    <property type="entry name" value="EXONUCLEASE"/>
    <property type="match status" value="1"/>
</dbReference>
<dbReference type="InterPro" id="IPR004013">
    <property type="entry name" value="PHP_dom"/>
</dbReference>
<dbReference type="Pfam" id="PF02811">
    <property type="entry name" value="PHP"/>
    <property type="match status" value="1"/>
</dbReference>
<dbReference type="AlphaFoldDB" id="A0A411YIF7"/>
<dbReference type="InterPro" id="IPR016195">
    <property type="entry name" value="Pol/histidinol_Pase-like"/>
</dbReference>
<accession>A0A411YIF7</accession>
<dbReference type="GO" id="GO:0004534">
    <property type="term" value="F:5'-3' RNA exonuclease activity"/>
    <property type="evidence" value="ECO:0007669"/>
    <property type="project" value="TreeGrafter"/>
</dbReference>
<dbReference type="OrthoDB" id="9804333at2"/>
<feature type="region of interest" description="Disordered" evidence="1">
    <location>
        <begin position="111"/>
        <end position="144"/>
    </location>
</feature>
<dbReference type="SUPFAM" id="SSF89550">
    <property type="entry name" value="PHP domain-like"/>
    <property type="match status" value="1"/>
</dbReference>
<evidence type="ECO:0000313" key="3">
    <source>
        <dbReference type="EMBL" id="QBI20931.1"/>
    </source>
</evidence>